<dbReference type="Proteomes" id="UP000295497">
    <property type="component" value="Chromosome"/>
</dbReference>
<dbReference type="PANTHER" id="PTHR43289:SF6">
    <property type="entry name" value="SERINE_THREONINE-PROTEIN KINASE NEKL-3"/>
    <property type="match status" value="1"/>
</dbReference>
<evidence type="ECO:0000256" key="6">
    <source>
        <dbReference type="ARBA" id="ARBA00022840"/>
    </source>
</evidence>
<dbReference type="PROSITE" id="PS50011">
    <property type="entry name" value="PROTEIN_KINASE_DOM"/>
    <property type="match status" value="1"/>
</dbReference>
<evidence type="ECO:0000256" key="8">
    <source>
        <dbReference type="SAM" id="MobiDB-lite"/>
    </source>
</evidence>
<evidence type="ECO:0000256" key="5">
    <source>
        <dbReference type="ARBA" id="ARBA00022777"/>
    </source>
</evidence>
<dbReference type="Pfam" id="PF00069">
    <property type="entry name" value="Pkinase"/>
    <property type="match status" value="1"/>
</dbReference>
<keyword evidence="2" id="KW-0723">Serine/threonine-protein kinase</keyword>
<dbReference type="InterPro" id="IPR011009">
    <property type="entry name" value="Kinase-like_dom_sf"/>
</dbReference>
<organism evidence="10 11">
    <name type="scientific">Sorangium cellulosum</name>
    <name type="common">Polyangium cellulosum</name>
    <dbReference type="NCBI Taxonomy" id="56"/>
    <lineage>
        <taxon>Bacteria</taxon>
        <taxon>Pseudomonadati</taxon>
        <taxon>Myxococcota</taxon>
        <taxon>Polyangia</taxon>
        <taxon>Polyangiales</taxon>
        <taxon>Polyangiaceae</taxon>
        <taxon>Sorangium</taxon>
    </lineage>
</organism>
<feature type="binding site" evidence="7">
    <location>
        <position position="76"/>
    </location>
    <ligand>
        <name>ATP</name>
        <dbReference type="ChEBI" id="CHEBI:30616"/>
    </ligand>
</feature>
<dbReference type="FunFam" id="1.10.510.10:FF:000021">
    <property type="entry name" value="Serine/threonine protein kinase"/>
    <property type="match status" value="1"/>
</dbReference>
<dbReference type="SUPFAM" id="SSF56112">
    <property type="entry name" value="Protein kinase-like (PK-like)"/>
    <property type="match status" value="1"/>
</dbReference>
<dbReference type="GO" id="GO:0005524">
    <property type="term" value="F:ATP binding"/>
    <property type="evidence" value="ECO:0007669"/>
    <property type="project" value="UniProtKB-UniRule"/>
</dbReference>
<evidence type="ECO:0000256" key="1">
    <source>
        <dbReference type="ARBA" id="ARBA00012513"/>
    </source>
</evidence>
<dbReference type="PROSITE" id="PS00107">
    <property type="entry name" value="PROTEIN_KINASE_ATP"/>
    <property type="match status" value="1"/>
</dbReference>
<dbReference type="InterPro" id="IPR011990">
    <property type="entry name" value="TPR-like_helical_dom_sf"/>
</dbReference>
<evidence type="ECO:0000256" key="3">
    <source>
        <dbReference type="ARBA" id="ARBA00022679"/>
    </source>
</evidence>
<dbReference type="Gene3D" id="1.10.510.10">
    <property type="entry name" value="Transferase(Phosphotransferase) domain 1"/>
    <property type="match status" value="1"/>
</dbReference>
<dbReference type="PROSITE" id="PS00108">
    <property type="entry name" value="PROTEIN_KINASE_ST"/>
    <property type="match status" value="1"/>
</dbReference>
<evidence type="ECO:0000313" key="11">
    <source>
        <dbReference type="Proteomes" id="UP000295497"/>
    </source>
</evidence>
<keyword evidence="6 7" id="KW-0067">ATP-binding</keyword>
<feature type="domain" description="Protein kinase" evidence="9">
    <location>
        <begin position="47"/>
        <end position="316"/>
    </location>
</feature>
<feature type="region of interest" description="Disordered" evidence="8">
    <location>
        <begin position="616"/>
        <end position="661"/>
    </location>
</feature>
<dbReference type="SUPFAM" id="SSF52540">
    <property type="entry name" value="P-loop containing nucleoside triphosphate hydrolases"/>
    <property type="match status" value="1"/>
</dbReference>
<accession>A0A4P2QLR5</accession>
<keyword evidence="3" id="KW-0808">Transferase</keyword>
<dbReference type="SMART" id="SM00220">
    <property type="entry name" value="S_TKc"/>
    <property type="match status" value="1"/>
</dbReference>
<keyword evidence="4 7" id="KW-0547">Nucleotide-binding</keyword>
<evidence type="ECO:0000259" key="9">
    <source>
        <dbReference type="PROSITE" id="PS50011"/>
    </source>
</evidence>
<keyword evidence="5" id="KW-0418">Kinase</keyword>
<dbReference type="EMBL" id="CP012672">
    <property type="protein sequence ID" value="AUX31007.1"/>
    <property type="molecule type" value="Genomic_DNA"/>
</dbReference>
<reference evidence="10 11" key="1">
    <citation type="submission" date="2015-09" db="EMBL/GenBank/DDBJ databases">
        <title>Sorangium comparison.</title>
        <authorList>
            <person name="Zaburannyi N."/>
            <person name="Bunk B."/>
            <person name="Overmann J."/>
            <person name="Mueller R."/>
        </authorList>
    </citation>
    <scope>NUCLEOTIDE SEQUENCE [LARGE SCALE GENOMIC DNA]</scope>
    <source>
        <strain evidence="10 11">So ce836</strain>
    </source>
</reference>
<dbReference type="Gene3D" id="1.25.40.10">
    <property type="entry name" value="Tetratricopeptide repeat domain"/>
    <property type="match status" value="1"/>
</dbReference>
<dbReference type="SUPFAM" id="SSF48452">
    <property type="entry name" value="TPR-like"/>
    <property type="match status" value="1"/>
</dbReference>
<dbReference type="RefSeq" id="WP_129574867.1">
    <property type="nucleotide sequence ID" value="NZ_CP012672.1"/>
</dbReference>
<evidence type="ECO:0000256" key="7">
    <source>
        <dbReference type="PROSITE-ProRule" id="PRU10141"/>
    </source>
</evidence>
<dbReference type="Gene3D" id="3.30.200.20">
    <property type="entry name" value="Phosphorylase Kinase, domain 1"/>
    <property type="match status" value="1"/>
</dbReference>
<evidence type="ECO:0000256" key="2">
    <source>
        <dbReference type="ARBA" id="ARBA00022527"/>
    </source>
</evidence>
<dbReference type="Pfam" id="PF13424">
    <property type="entry name" value="TPR_12"/>
    <property type="match status" value="1"/>
</dbReference>
<sequence length="948" mass="101226">MSTVVCPQCANPCEQAHKFCPVCGFPISEFNRTSDDPLIGTTLPGNYVILELVGVGGMGRVYRAEQKALGRTVAVKIIHPHLLGDESASVRFITEARAASRLNHPNSVGVIDFGKNGGQLYLVMEFLRGRDLARVVYEDGPLPFRRIVDILCQVLAALAEAHHLGIIHRDLKPENIVLEPMRSGGDFVKVVDFGLAKMKAEVATTNITSPGIVCGTPDYMAPEQGRGDPIDARSDLYACGVILFQLLTGRLPFEAESPTQVVLMHLSLPPPDPALVAPEREIPEPLVEVTLRALEKEAARRYQTADEFSAALRAAVGTFDTPSGRFSFAEATVICASCRAIVPRGQKFCGECGARIAQAQAHAPAPAPRAAPQAARRDRSSAAPPLPLPFAAREEDLAWLDVCLADVEGSVVAARIVGEHGVGKTRLLREFLDVAASRGDIVIQTGPDPWGAEVGYYALRWAIAGLAELPHDGGNASNWSGATPEARRGLLEIFGKGDRAADVRRHAWNKPAAGGLSPDDRRFIAAEALRWALSRAQQSAFPHRVLLAIDDLHAVDGASRNAFADVIAEPPLAALLIVASHTPGFEPGWGGAVRALGGLPKDIALSLLRSSVSLDHRAARKTPQSTGGARPSPRRDPSDGATADHVALGLPPSAATPAGLGGDAATVPPLYIDQLVRYTLEGGSDPPARMADLVAARIERLPQDARRTLQALAVIGDAADRATLQRLLPDIRAFDELLNKLAAAGMIEEHSSGIRTAHPLLRDVTLATIPAGVRRDLHAKATFDSAGDPLALPLEVQAIHAYHAQNAFVALMLLEQAADRSAARGDTAGSVLALRRGLDLARREIFRGELDDPVRAVLIFSRKLGEALARAGDLTDADGVLREALDLAGPGGPDRALVLGALAHVAHQRERTSEASMYLREAMDLARQGADSDVVQSLDKMRREWMAR</sequence>
<proteinExistence type="predicted"/>
<dbReference type="AlphaFoldDB" id="A0A4P2QLR5"/>
<gene>
    <name evidence="10" type="ORF">SOCE836_031240</name>
</gene>
<dbReference type="InterPro" id="IPR041664">
    <property type="entry name" value="AAA_16"/>
</dbReference>
<evidence type="ECO:0000256" key="4">
    <source>
        <dbReference type="ARBA" id="ARBA00022741"/>
    </source>
</evidence>
<dbReference type="Pfam" id="PF13191">
    <property type="entry name" value="AAA_16"/>
    <property type="match status" value="1"/>
</dbReference>
<name>A0A4P2QLR5_SORCE</name>
<dbReference type="PANTHER" id="PTHR43289">
    <property type="entry name" value="MITOGEN-ACTIVATED PROTEIN KINASE KINASE KINASE 20-RELATED"/>
    <property type="match status" value="1"/>
</dbReference>
<dbReference type="EC" id="2.7.11.1" evidence="1"/>
<dbReference type="InterPro" id="IPR017441">
    <property type="entry name" value="Protein_kinase_ATP_BS"/>
</dbReference>
<dbReference type="InterPro" id="IPR008271">
    <property type="entry name" value="Ser/Thr_kinase_AS"/>
</dbReference>
<evidence type="ECO:0000313" key="10">
    <source>
        <dbReference type="EMBL" id="AUX31007.1"/>
    </source>
</evidence>
<protein>
    <recommendedName>
        <fullName evidence="1">non-specific serine/threonine protein kinase</fullName>
        <ecNumber evidence="1">2.7.11.1</ecNumber>
    </recommendedName>
</protein>
<feature type="region of interest" description="Disordered" evidence="8">
    <location>
        <begin position="361"/>
        <end position="385"/>
    </location>
</feature>
<dbReference type="InterPro" id="IPR027417">
    <property type="entry name" value="P-loop_NTPase"/>
</dbReference>
<dbReference type="CDD" id="cd14014">
    <property type="entry name" value="STKc_PknB_like"/>
    <property type="match status" value="1"/>
</dbReference>
<dbReference type="InterPro" id="IPR000719">
    <property type="entry name" value="Prot_kinase_dom"/>
</dbReference>
<dbReference type="GO" id="GO:0004674">
    <property type="term" value="F:protein serine/threonine kinase activity"/>
    <property type="evidence" value="ECO:0007669"/>
    <property type="project" value="UniProtKB-KW"/>
</dbReference>
<feature type="compositionally biased region" description="Low complexity" evidence="8">
    <location>
        <begin position="361"/>
        <end position="374"/>
    </location>
</feature>